<reference evidence="17 18" key="1">
    <citation type="submission" date="2013-02" db="EMBL/GenBank/DDBJ databases">
        <title>Genome sequence of Candida maltosa Xu316, a potential industrial strain for xylitol and ethanol production.</title>
        <authorList>
            <person name="Yu J."/>
            <person name="Wang Q."/>
            <person name="Geng X."/>
            <person name="Bao W."/>
            <person name="He P."/>
            <person name="Cai J."/>
        </authorList>
    </citation>
    <scope>NUCLEOTIDE SEQUENCE [LARGE SCALE GENOMIC DNA]</scope>
    <source>
        <strain evidence="18">Xu316</strain>
    </source>
</reference>
<keyword evidence="7" id="KW-0653">Protein transport</keyword>
<keyword evidence="18" id="KW-1185">Reference proteome</keyword>
<evidence type="ECO:0000256" key="7">
    <source>
        <dbReference type="ARBA" id="ARBA00022927"/>
    </source>
</evidence>
<dbReference type="GO" id="GO:0006606">
    <property type="term" value="P:protein import into nucleus"/>
    <property type="evidence" value="ECO:0007669"/>
    <property type="project" value="TreeGrafter"/>
</dbReference>
<feature type="non-terminal residue" evidence="17">
    <location>
        <position position="1"/>
    </location>
</feature>
<protein>
    <recommendedName>
        <fullName evidence="11">Nucleoporin NSP1</fullName>
    </recommendedName>
    <alternativeName>
        <fullName evidence="12">Nuclear pore protein NSP1</fullName>
    </alternativeName>
    <alternativeName>
        <fullName evidence="13">Nucleoskeletal-like protein</fullName>
    </alternativeName>
</protein>
<evidence type="ECO:0000256" key="12">
    <source>
        <dbReference type="ARBA" id="ARBA00078941"/>
    </source>
</evidence>
<keyword evidence="5" id="KW-0813">Transport</keyword>
<dbReference type="GO" id="GO:0017056">
    <property type="term" value="F:structural constituent of nuclear pore"/>
    <property type="evidence" value="ECO:0007669"/>
    <property type="project" value="InterPro"/>
</dbReference>
<sequence>DKPAAITGGFSFGAKKDDESKPAATGGLFGAKKDDKPATTGGFSFGAKTDESKPAASGFSFGEKKDDAKPATGGLFGAKKDDDKPAASGFSFAAKKDDAAKPATTGGFSFGAKKDEETKPAAGGLFGAKKDEADKPATGGFSFGAKKDEPAKPASTGFSFGAKPTDKTDDAKATTAPTATASNTSTTTTAATATTSEAQPNLKPTKIEPIPVSIDNKTVDDLIVKWSKQLTTTSKIFDSYTDKVKVWDQQLVESGDDITKLNQEAVEADALQSKIDQQLLFVENQQDELEKILDNYEQQADILLNNIELNNNSAVGASSLFHAVEGTNKDATSKDSNALTTTSGSSITSGPSSSLSITDKLREKAYHNAELLDERLDNLGTNLSTLISEINSVSDVFNKNLINELANTKDENSAGKSKENNDDNPIEEIVKLLNLHLENLKYIEKSEEELKTKLEKLNKTKKINH</sequence>
<dbReference type="InterPro" id="IPR026010">
    <property type="entry name" value="NSP1/NUP62"/>
</dbReference>
<evidence type="ECO:0000256" key="15">
    <source>
        <dbReference type="SAM" id="MobiDB-lite"/>
    </source>
</evidence>
<keyword evidence="6" id="KW-0509">mRNA transport</keyword>
<dbReference type="InterPro" id="IPR025574">
    <property type="entry name" value="Nucleoporin_FG_rpt"/>
</dbReference>
<dbReference type="Proteomes" id="UP000011777">
    <property type="component" value="Unassembled WGS sequence"/>
</dbReference>
<keyword evidence="8" id="KW-0811">Translocation</keyword>
<dbReference type="GO" id="GO:0044613">
    <property type="term" value="C:nuclear pore central transport channel"/>
    <property type="evidence" value="ECO:0007669"/>
    <property type="project" value="TreeGrafter"/>
</dbReference>
<feature type="compositionally biased region" description="Low complexity" evidence="15">
    <location>
        <begin position="339"/>
        <end position="354"/>
    </location>
</feature>
<dbReference type="InterPro" id="IPR007758">
    <property type="entry name" value="Nucleoporin_NSP1_C"/>
</dbReference>
<keyword evidence="14" id="KW-0175">Coiled coil</keyword>
<evidence type="ECO:0000313" key="17">
    <source>
        <dbReference type="EMBL" id="EMG50911.1"/>
    </source>
</evidence>
<comment type="similarity">
    <text evidence="4">Belongs to the nucleoporin NSP1/NUP62 family.</text>
</comment>
<dbReference type="eggNOG" id="KOG2196">
    <property type="taxonomic scope" value="Eukaryota"/>
</dbReference>
<evidence type="ECO:0000256" key="11">
    <source>
        <dbReference type="ARBA" id="ARBA00068864"/>
    </source>
</evidence>
<dbReference type="GO" id="GO:0051028">
    <property type="term" value="P:mRNA transport"/>
    <property type="evidence" value="ECO:0007669"/>
    <property type="project" value="UniProtKB-KW"/>
</dbReference>
<organism evidence="17 18">
    <name type="scientific">Candida maltosa (strain Xu316)</name>
    <name type="common">Yeast</name>
    <dbReference type="NCBI Taxonomy" id="1245528"/>
    <lineage>
        <taxon>Eukaryota</taxon>
        <taxon>Fungi</taxon>
        <taxon>Dikarya</taxon>
        <taxon>Ascomycota</taxon>
        <taxon>Saccharomycotina</taxon>
        <taxon>Pichiomycetes</taxon>
        <taxon>Debaryomycetaceae</taxon>
        <taxon>Candida/Lodderomyces clade</taxon>
        <taxon>Candida</taxon>
    </lineage>
</organism>
<dbReference type="Pfam" id="PF13634">
    <property type="entry name" value="Nucleoporin_FG"/>
    <property type="match status" value="1"/>
</dbReference>
<dbReference type="GO" id="GO:0005543">
    <property type="term" value="F:phospholipid binding"/>
    <property type="evidence" value="ECO:0007669"/>
    <property type="project" value="TreeGrafter"/>
</dbReference>
<comment type="caution">
    <text evidence="17">The sequence shown here is derived from an EMBL/GenBank/DDBJ whole genome shotgun (WGS) entry which is preliminary data.</text>
</comment>
<dbReference type="GO" id="GO:0031965">
    <property type="term" value="C:nuclear membrane"/>
    <property type="evidence" value="ECO:0007669"/>
    <property type="project" value="UniProtKB-SubCell"/>
</dbReference>
<keyword evidence="10" id="KW-0539">Nucleus</keyword>
<evidence type="ECO:0000256" key="1">
    <source>
        <dbReference type="ARBA" id="ARBA00004335"/>
    </source>
</evidence>
<keyword evidence="9" id="KW-0906">Nuclear pore complex</keyword>
<dbReference type="PANTHER" id="PTHR12084:SF0">
    <property type="entry name" value="NUCLEAR PORE GLYCOPROTEIN P62"/>
    <property type="match status" value="1"/>
</dbReference>
<evidence type="ECO:0000259" key="16">
    <source>
        <dbReference type="Pfam" id="PF05064"/>
    </source>
</evidence>
<dbReference type="AlphaFoldDB" id="M3IW77"/>
<accession>M3IW77</accession>
<dbReference type="Pfam" id="PF05064">
    <property type="entry name" value="Nsp1_C"/>
    <property type="match status" value="1"/>
</dbReference>
<evidence type="ECO:0000256" key="4">
    <source>
        <dbReference type="ARBA" id="ARBA00005911"/>
    </source>
</evidence>
<dbReference type="OMA" id="DIFRAPY"/>
<dbReference type="OrthoDB" id="344345at2759"/>
<feature type="region of interest" description="Disordered" evidence="15">
    <location>
        <begin position="1"/>
        <end position="207"/>
    </location>
</feature>
<evidence type="ECO:0000256" key="9">
    <source>
        <dbReference type="ARBA" id="ARBA00023132"/>
    </source>
</evidence>
<evidence type="ECO:0000256" key="2">
    <source>
        <dbReference type="ARBA" id="ARBA00004567"/>
    </source>
</evidence>
<evidence type="ECO:0000256" key="3">
    <source>
        <dbReference type="ARBA" id="ARBA00004620"/>
    </source>
</evidence>
<name>M3IW77_CANMX</name>
<evidence type="ECO:0000256" key="8">
    <source>
        <dbReference type="ARBA" id="ARBA00023010"/>
    </source>
</evidence>
<evidence type="ECO:0000256" key="5">
    <source>
        <dbReference type="ARBA" id="ARBA00022448"/>
    </source>
</evidence>
<feature type="coiled-coil region" evidence="14">
    <location>
        <begin position="279"/>
        <end position="313"/>
    </location>
</feature>
<dbReference type="STRING" id="1245528.M3IW77"/>
<feature type="domain" description="Nucleoporin NSP1-like C-terminal" evidence="16">
    <location>
        <begin position="201"/>
        <end position="313"/>
    </location>
</feature>
<evidence type="ECO:0000313" key="18">
    <source>
        <dbReference type="Proteomes" id="UP000011777"/>
    </source>
</evidence>
<dbReference type="GO" id="GO:0006405">
    <property type="term" value="P:RNA export from nucleus"/>
    <property type="evidence" value="ECO:0007669"/>
    <property type="project" value="TreeGrafter"/>
</dbReference>
<gene>
    <name evidence="17" type="ORF">G210_5940</name>
</gene>
<proteinExistence type="inferred from homology"/>
<dbReference type="Gene3D" id="1.20.5.170">
    <property type="match status" value="1"/>
</dbReference>
<evidence type="ECO:0000256" key="6">
    <source>
        <dbReference type="ARBA" id="ARBA00022816"/>
    </source>
</evidence>
<evidence type="ECO:0000256" key="10">
    <source>
        <dbReference type="ARBA" id="ARBA00023242"/>
    </source>
</evidence>
<dbReference type="HOGENOM" id="CLU_734812_0_0_1"/>
<evidence type="ECO:0000256" key="13">
    <source>
        <dbReference type="ARBA" id="ARBA00081079"/>
    </source>
</evidence>
<feature type="region of interest" description="Disordered" evidence="15">
    <location>
        <begin position="329"/>
        <end position="354"/>
    </location>
</feature>
<feature type="compositionally biased region" description="Low complexity" evidence="15">
    <location>
        <begin position="173"/>
        <end position="196"/>
    </location>
</feature>
<comment type="subcellular location">
    <subcellularLocation>
        <location evidence="1">Nucleus membrane</location>
        <topology evidence="1">Peripheral membrane protein</topology>
        <orientation evidence="1">Cytoplasmic side</orientation>
    </subcellularLocation>
    <subcellularLocation>
        <location evidence="3">Nucleus membrane</location>
        <topology evidence="3">Peripheral membrane protein</topology>
        <orientation evidence="3">Nucleoplasmic side</orientation>
    </subcellularLocation>
    <subcellularLocation>
        <location evidence="2">Nucleus</location>
        <location evidence="2">Nuclear pore complex</location>
    </subcellularLocation>
</comment>
<dbReference type="EMBL" id="AOGT01000082">
    <property type="protein sequence ID" value="EMG50911.1"/>
    <property type="molecule type" value="Genomic_DNA"/>
</dbReference>
<dbReference type="PANTHER" id="PTHR12084">
    <property type="entry name" value="NUCLEAR PORE GLYCOPROTEIN P62-RELATED"/>
    <property type="match status" value="1"/>
</dbReference>
<evidence type="ECO:0000256" key="14">
    <source>
        <dbReference type="SAM" id="Coils"/>
    </source>
</evidence>
<dbReference type="FunFam" id="1.20.5.170:FF:000040">
    <property type="entry name" value="Nuclear pore glycoprotein p62"/>
    <property type="match status" value="1"/>
</dbReference>